<evidence type="ECO:0000313" key="1">
    <source>
        <dbReference type="EMBL" id="KAJ2984120.1"/>
    </source>
</evidence>
<accession>A0ACC1NXR4</accession>
<gene>
    <name evidence="1" type="ORF">NQ176_g187</name>
</gene>
<protein>
    <submittedName>
        <fullName evidence="1">Uncharacterized protein</fullName>
    </submittedName>
</protein>
<evidence type="ECO:0000313" key="2">
    <source>
        <dbReference type="Proteomes" id="UP001143910"/>
    </source>
</evidence>
<keyword evidence="2" id="KW-1185">Reference proteome</keyword>
<comment type="caution">
    <text evidence="1">The sequence shown here is derived from an EMBL/GenBank/DDBJ whole genome shotgun (WGS) entry which is preliminary data.</text>
</comment>
<organism evidence="1 2">
    <name type="scientific">Zarea fungicola</name>
    <dbReference type="NCBI Taxonomy" id="93591"/>
    <lineage>
        <taxon>Eukaryota</taxon>
        <taxon>Fungi</taxon>
        <taxon>Dikarya</taxon>
        <taxon>Ascomycota</taxon>
        <taxon>Pezizomycotina</taxon>
        <taxon>Sordariomycetes</taxon>
        <taxon>Hypocreomycetidae</taxon>
        <taxon>Hypocreales</taxon>
        <taxon>Cordycipitaceae</taxon>
        <taxon>Zarea</taxon>
    </lineage>
</organism>
<dbReference type="Proteomes" id="UP001143910">
    <property type="component" value="Unassembled WGS sequence"/>
</dbReference>
<sequence>MAPVIEKQYCVGSTEFNPLAVCRDELLRDHVGELLQKNDLYQACRLLFKLPDNDDYVYHATASVRLAEVQHIVQLGAVNGLHTWYQTEDGSQRDPPSQPDINAYISIFNPGTITISALKNFRTNAKKGTIRAECASHLANRRFLHHALESKLCIPKVKSQQVYNPYFQFWEWSCRSLEWCGPCTSSERVATSHHVLPIFMHHFGCAVPSHESLQMLKILADGRDVVDMGSGNGYWTYMLRAYGVTTHPVDNMQSTWRVSWIDDTAISDGVKWLRRHANGKHMLLLIVYPVVGGGSRAREGAFTRNLVNAYAGDTIAVVGTQNRNGYTGFKDMNMAEYMGREQPHWTKVVQIPLPSFCGKDEALFVFQRGDPIARTASNPTTRILADPRFSISLGYTNTSDRASRLLATMSLAVHGERRRDKSRSRSRDRRPKDEPEREPKTYIDLQESGHGYLDDGYVDRHGDRYDNKYSKQDDVRRLPYPSESSHDITLPGSHSLYQYDDQRVSYGEKFSRPESSGLKQVPGSFPADEDNSRRGDNNDHYKIRRDPREPKYSVSDEYGYNDKRDSRYVDSKREKKDRNDASDERLRYLPQKYSQNYENHGNSQKGNLRRHDDSDDEDLMYGVPPPPGPHVSPPPTFGSYIPSSNAGGGRSSKYKDDYEERRRTQSSEIDEKLSNKSKSDPYRGYTDGSKSSSKTNVLTVDASRRTRDRSRDGRRDASAGPGLLTAEPDKHIRDRSRDGSHDRRSYKRDSSPLPPTARMSSLTVDTKRPASMSLAAAPGSPLLESYHGTYQDCSPMPSPLLLASQSVHEAPRIVEALSPLNSDGEGDGKKRSRRARFHDPEDIASRLARALKGDKPPDTEPLIEILPSLSHDQVMELRAEYKRIVKTGSERKGVNVAKHIRARLKDEDPMLMKACYSVALGMWESEAYWANFWYQGDKTRRELLIETLMGRTNEEIHYIKDAFTDKKYDNSLAKCMKTELKEDKFKKAVLTVLEERRMEDFDNYGHPVPLDHMLIERDADELRKAVKAEKGGESLMIGIVLQRSDSHLRAVLKEYEHHYRGNFAREALKKSGNLVGELLAHILNGVINRPVRDALLLHHALTASRKDNLRRELLVSRLVRYHWDPAHMQAVKKAYSERYGRELQDAVRDATSGEWGVFCLELCIARMPNHVRRIERVSAGR</sequence>
<proteinExistence type="predicted"/>
<reference evidence="1" key="1">
    <citation type="submission" date="2022-08" db="EMBL/GenBank/DDBJ databases">
        <title>Genome Sequence of Lecanicillium fungicola.</title>
        <authorList>
            <person name="Buettner E."/>
        </authorList>
    </citation>
    <scope>NUCLEOTIDE SEQUENCE</scope>
    <source>
        <strain evidence="1">Babe33</strain>
    </source>
</reference>
<name>A0ACC1NXR4_9HYPO</name>
<dbReference type="EMBL" id="JANJQO010000006">
    <property type="protein sequence ID" value="KAJ2984120.1"/>
    <property type="molecule type" value="Genomic_DNA"/>
</dbReference>